<accession>A0A410VJ27</accession>
<feature type="transmembrane region" description="Helical" evidence="2">
    <location>
        <begin position="452"/>
        <end position="472"/>
    </location>
</feature>
<dbReference type="OrthoDB" id="8173235at2"/>
<dbReference type="Proteomes" id="UP000593880">
    <property type="component" value="Plasmid unnamed"/>
</dbReference>
<organism evidence="3 6">
    <name type="scientific">Bradyrhizobium guangdongense</name>
    <dbReference type="NCBI Taxonomy" id="1325090"/>
    <lineage>
        <taxon>Bacteria</taxon>
        <taxon>Pseudomonadati</taxon>
        <taxon>Pseudomonadota</taxon>
        <taxon>Alphaproteobacteria</taxon>
        <taxon>Hyphomicrobiales</taxon>
        <taxon>Nitrobacteraceae</taxon>
        <taxon>Bradyrhizobium</taxon>
    </lineage>
</organism>
<name>A0A410VJ27_9BRAD</name>
<evidence type="ECO:0000313" key="4">
    <source>
        <dbReference type="EMBL" id="QOZ64194.1"/>
    </source>
</evidence>
<feature type="region of interest" description="Disordered" evidence="1">
    <location>
        <begin position="49"/>
        <end position="69"/>
    </location>
</feature>
<reference evidence="3" key="1">
    <citation type="journal article" date="2014" name="Int. J. Syst. Evol. Microbiol.">
        <title>Complete genome sequence of Corynebacterium casei LMG S-19264T (=DSM 44701T), isolated from a smear-ripened cheese.</title>
        <authorList>
            <consortium name="US DOE Joint Genome Institute (JGI-PGF)"/>
            <person name="Walter F."/>
            <person name="Albersmeier A."/>
            <person name="Kalinowski J."/>
            <person name="Ruckert C."/>
        </authorList>
    </citation>
    <scope>NUCLEOTIDE SEQUENCE</scope>
    <source>
        <strain evidence="3">CGMCC 1.15034</strain>
    </source>
</reference>
<dbReference type="EMBL" id="CP030058">
    <property type="protein sequence ID" value="QOZ64194.1"/>
    <property type="molecule type" value="Genomic_DNA"/>
</dbReference>
<evidence type="ECO:0000313" key="6">
    <source>
        <dbReference type="Proteomes" id="UP000625079"/>
    </source>
</evidence>
<keyword evidence="4" id="KW-0614">Plasmid</keyword>
<dbReference type="GeneID" id="39480933"/>
<dbReference type="AlphaFoldDB" id="A0A410VJ27"/>
<keyword evidence="2" id="KW-1133">Transmembrane helix</keyword>
<keyword evidence="2" id="KW-0472">Membrane</keyword>
<feature type="transmembrane region" description="Helical" evidence="2">
    <location>
        <begin position="411"/>
        <end position="432"/>
    </location>
</feature>
<keyword evidence="2" id="KW-0812">Transmembrane</keyword>
<evidence type="ECO:0000256" key="2">
    <source>
        <dbReference type="SAM" id="Phobius"/>
    </source>
</evidence>
<dbReference type="EMBL" id="BMHC01000010">
    <property type="protein sequence ID" value="GGI27472.1"/>
    <property type="molecule type" value="Genomic_DNA"/>
</dbReference>
<dbReference type="Proteomes" id="UP000625079">
    <property type="component" value="Unassembled WGS sequence"/>
</dbReference>
<reference evidence="4 5" key="2">
    <citation type="submission" date="2018-06" db="EMBL/GenBank/DDBJ databases">
        <title>Comparative genomics of rhizobia nodulating Arachis hypogaea in China.</title>
        <authorList>
            <person name="Li Y."/>
        </authorList>
    </citation>
    <scope>NUCLEOTIDE SEQUENCE [LARGE SCALE GENOMIC DNA]</scope>
    <source>
        <strain evidence="4 5">CCBAU 51658</strain>
        <plasmid evidence="4 5">unnamed</plasmid>
    </source>
</reference>
<dbReference type="RefSeq" id="WP_128929607.1">
    <property type="nucleotide sequence ID" value="NZ_BMHC01000010.1"/>
</dbReference>
<evidence type="ECO:0000313" key="3">
    <source>
        <dbReference type="EMBL" id="GGI27472.1"/>
    </source>
</evidence>
<protein>
    <submittedName>
        <fullName evidence="3">Uncharacterized protein</fullName>
    </submittedName>
</protein>
<proteinExistence type="predicted"/>
<evidence type="ECO:0000256" key="1">
    <source>
        <dbReference type="SAM" id="MobiDB-lite"/>
    </source>
</evidence>
<geneLocation type="plasmid" evidence="4 5">
    <name>unnamed</name>
</geneLocation>
<evidence type="ECO:0000313" key="5">
    <source>
        <dbReference type="Proteomes" id="UP000593880"/>
    </source>
</evidence>
<keyword evidence="5" id="KW-1185">Reference proteome</keyword>
<reference evidence="3" key="3">
    <citation type="submission" date="2022-12" db="EMBL/GenBank/DDBJ databases">
        <authorList>
            <person name="Sun Q."/>
            <person name="Zhou Y."/>
        </authorList>
    </citation>
    <scope>NUCLEOTIDE SEQUENCE</scope>
    <source>
        <strain evidence="3">CGMCC 1.15034</strain>
    </source>
</reference>
<sequence length="553" mass="62816">MTQTGEPEQDSPPPYREVYAAAIMPFLYQPNIHEFGGCGSTKHFTRVKSEKKTAKAATSPQQTPEAATPSWVKAFGKARDNIYKAQPAWREVTQFSIEVPIEKFDLYKQELEEKPDREEAKKPRKFPIENPRFRAIVSLFPGTGVGTIAFWLKIGSIHACDALQAVDLFKLTDPAAAFGCLKVAHRSTPFEQVSDLAKFYLQMFREESPALFTEPPERPAVHPELRRWNETYRQVLERARAYWARFQEKYPDLSRDFKEPSQEGDEQDPSFSYPFLYVSSVADTRNAADLKEGKTGQEIVSINNRYRLLDQTIAASEVEQAFEANLLQYDYGVILVSRASTVEIHAEMPFSRPKAGQTVQDSILDDLFQLMLLAEVPVMQLFSLQHVNLRLGSDLENVRTELHPRTWRNPLAVALISLVALFVAVVIIYASVRASWPLTLLRWPARLLEVCASILFWLSISVVAFSLAEPLWQNLLQKRKFMNLISRFGTVWVAGEVIYGRFNDAYQSAFPIAQLTKSYEQKQATLDSLLESGFRLFVTVVGLLVGLFTALVR</sequence>
<feature type="transmembrane region" description="Helical" evidence="2">
    <location>
        <begin position="534"/>
        <end position="552"/>
    </location>
</feature>
<gene>
    <name evidence="3" type="ORF">GCM10010987_44560</name>
    <name evidence="4" type="ORF">XH86_35805</name>
</gene>